<feature type="transmembrane region" description="Helical" evidence="1">
    <location>
        <begin position="210"/>
        <end position="232"/>
    </location>
</feature>
<keyword evidence="1" id="KW-1133">Transmembrane helix</keyword>
<reference evidence="2 3" key="1">
    <citation type="submission" date="2016-10" db="EMBL/GenBank/DDBJ databases">
        <authorList>
            <person name="de Groot N.N."/>
        </authorList>
    </citation>
    <scope>NUCLEOTIDE SEQUENCE [LARGE SCALE GENOMIC DNA]</scope>
    <source>
        <strain evidence="2 3">DSM 43794</strain>
    </source>
</reference>
<feature type="transmembrane region" description="Helical" evidence="1">
    <location>
        <begin position="98"/>
        <end position="116"/>
    </location>
</feature>
<sequence>MIVLAACVALLGSLFFAVGAALQQFEAAAAARPGLLRLARRPRWLLGGAAIVAGGGLHILALSLGPLTIVQPMGVSSLLFALPVAAALHGRRPVREELAAAAVVTVGLIGLVLVVPPPTTEPTLSTPGALVLLGIAAFTALLAGGVARAAAPPWRAGLLATGAGVLYGATATLTRVLVDGAWEPWFLLAVPPPAVLALAMLQRAYAIGHFAVAFTALQLSDPLTAIAFGAVLLGEPLPTGVTEATIAAAAAALTAGGTVALARTTPLTQR</sequence>
<dbReference type="RefSeq" id="WP_093259515.1">
    <property type="nucleotide sequence ID" value="NZ_FNKK01000002.1"/>
</dbReference>
<evidence type="ECO:0000313" key="2">
    <source>
        <dbReference type="EMBL" id="SDQ98228.1"/>
    </source>
</evidence>
<dbReference type="EMBL" id="FNKK01000002">
    <property type="protein sequence ID" value="SDQ98228.1"/>
    <property type="molecule type" value="Genomic_DNA"/>
</dbReference>
<evidence type="ECO:0008006" key="4">
    <source>
        <dbReference type="Google" id="ProtNLM"/>
    </source>
</evidence>
<feature type="transmembrane region" description="Helical" evidence="1">
    <location>
        <begin position="158"/>
        <end position="178"/>
    </location>
</feature>
<name>A0A1H1FBL2_9ACTN</name>
<feature type="transmembrane region" description="Helical" evidence="1">
    <location>
        <begin position="184"/>
        <end position="201"/>
    </location>
</feature>
<feature type="transmembrane region" description="Helical" evidence="1">
    <location>
        <begin position="128"/>
        <end position="151"/>
    </location>
</feature>
<dbReference type="STRING" id="35622.SAMN04489764_2894"/>
<keyword evidence="3" id="KW-1185">Reference proteome</keyword>
<evidence type="ECO:0000313" key="3">
    <source>
        <dbReference type="Proteomes" id="UP000217103"/>
    </source>
</evidence>
<organism evidence="2 3">
    <name type="scientific">Thermostaphylospora chromogena</name>
    <dbReference type="NCBI Taxonomy" id="35622"/>
    <lineage>
        <taxon>Bacteria</taxon>
        <taxon>Bacillati</taxon>
        <taxon>Actinomycetota</taxon>
        <taxon>Actinomycetes</taxon>
        <taxon>Streptosporangiales</taxon>
        <taxon>Thermomonosporaceae</taxon>
        <taxon>Thermostaphylospora</taxon>
    </lineage>
</organism>
<keyword evidence="1" id="KW-0812">Transmembrane</keyword>
<feature type="transmembrane region" description="Helical" evidence="1">
    <location>
        <begin position="244"/>
        <end position="262"/>
    </location>
</feature>
<gene>
    <name evidence="2" type="ORF">SAMN04489764_2894</name>
</gene>
<dbReference type="OrthoDB" id="4571836at2"/>
<dbReference type="PANTHER" id="PTHR40761">
    <property type="entry name" value="CONSERVED INTEGRAL MEMBRANE ALANINE VALINE AND LEUCINE RICH PROTEIN-RELATED"/>
    <property type="match status" value="1"/>
</dbReference>
<accession>A0A1H1FBL2</accession>
<dbReference type="NCBIfam" id="NF038012">
    <property type="entry name" value="DMT_1"/>
    <property type="match status" value="1"/>
</dbReference>
<dbReference type="PANTHER" id="PTHR40761:SF1">
    <property type="entry name" value="CONSERVED INTEGRAL MEMBRANE ALANINE VALINE AND LEUCINE RICH PROTEIN-RELATED"/>
    <property type="match status" value="1"/>
</dbReference>
<protein>
    <recommendedName>
        <fullName evidence="4">Magnesium transporter NIPA</fullName>
    </recommendedName>
</protein>
<keyword evidence="1" id="KW-0472">Membrane</keyword>
<evidence type="ECO:0000256" key="1">
    <source>
        <dbReference type="SAM" id="Phobius"/>
    </source>
</evidence>
<feature type="transmembrane region" description="Helical" evidence="1">
    <location>
        <begin position="43"/>
        <end position="64"/>
    </location>
</feature>
<dbReference type="Proteomes" id="UP000217103">
    <property type="component" value="Unassembled WGS sequence"/>
</dbReference>
<proteinExistence type="predicted"/>
<dbReference type="AlphaFoldDB" id="A0A1H1FBL2"/>